<dbReference type="InterPro" id="IPR036318">
    <property type="entry name" value="FAD-bd_PCMH-like_sf"/>
</dbReference>
<keyword evidence="5" id="KW-0560">Oxidoreductase</keyword>
<dbReference type="PROSITE" id="PS51387">
    <property type="entry name" value="FAD_PCMH"/>
    <property type="match status" value="1"/>
</dbReference>
<dbReference type="Gene3D" id="3.40.462.20">
    <property type="match status" value="1"/>
</dbReference>
<dbReference type="InterPro" id="IPR050416">
    <property type="entry name" value="FAD-linked_Oxidoreductase"/>
</dbReference>
<feature type="domain" description="FAD-binding PCMH-type" evidence="7">
    <location>
        <begin position="62"/>
        <end position="236"/>
    </location>
</feature>
<protein>
    <recommendedName>
        <fullName evidence="7">FAD-binding PCMH-type domain-containing protein</fullName>
    </recommendedName>
</protein>
<evidence type="ECO:0000313" key="8">
    <source>
        <dbReference type="EMBL" id="ESZ91465.1"/>
    </source>
</evidence>
<dbReference type="GO" id="GO:0071949">
    <property type="term" value="F:FAD binding"/>
    <property type="evidence" value="ECO:0007669"/>
    <property type="project" value="InterPro"/>
</dbReference>
<feature type="signal peptide" evidence="6">
    <location>
        <begin position="1"/>
        <end position="20"/>
    </location>
</feature>
<dbReference type="STRING" id="1432307.W9CA91"/>
<dbReference type="HOGENOM" id="CLU_018354_0_0_1"/>
<dbReference type="Pfam" id="PF01565">
    <property type="entry name" value="FAD_binding_4"/>
    <property type="match status" value="1"/>
</dbReference>
<evidence type="ECO:0000256" key="6">
    <source>
        <dbReference type="SAM" id="SignalP"/>
    </source>
</evidence>
<dbReference type="OrthoDB" id="415825at2759"/>
<evidence type="ECO:0000256" key="4">
    <source>
        <dbReference type="ARBA" id="ARBA00022827"/>
    </source>
</evidence>
<evidence type="ECO:0000256" key="2">
    <source>
        <dbReference type="ARBA" id="ARBA00022630"/>
    </source>
</evidence>
<dbReference type="GO" id="GO:0016491">
    <property type="term" value="F:oxidoreductase activity"/>
    <property type="evidence" value="ECO:0007669"/>
    <property type="project" value="UniProtKB-KW"/>
</dbReference>
<dbReference type="PANTHER" id="PTHR42973">
    <property type="entry name" value="BINDING OXIDOREDUCTASE, PUTATIVE (AFU_ORTHOLOGUE AFUA_1G17690)-RELATED"/>
    <property type="match status" value="1"/>
</dbReference>
<evidence type="ECO:0000256" key="3">
    <source>
        <dbReference type="ARBA" id="ARBA00022729"/>
    </source>
</evidence>
<dbReference type="InterPro" id="IPR016169">
    <property type="entry name" value="FAD-bd_PCMH_sub2"/>
</dbReference>
<accession>W9CA91</accession>
<dbReference type="AlphaFoldDB" id="W9CA91"/>
<keyword evidence="3 6" id="KW-0732">Signal</keyword>
<dbReference type="Gene3D" id="3.30.465.10">
    <property type="match status" value="1"/>
</dbReference>
<feature type="chain" id="PRO_5004920271" description="FAD-binding PCMH-type domain-containing protein" evidence="6">
    <location>
        <begin position="21"/>
        <end position="523"/>
    </location>
</feature>
<gene>
    <name evidence="8" type="ORF">SBOR_8150</name>
</gene>
<reference evidence="8 9" key="1">
    <citation type="journal article" date="2014" name="Genome Announc.">
        <title>Draft genome sequence of Sclerotinia borealis, a psychrophilic plant pathogenic fungus.</title>
        <authorList>
            <person name="Mardanov A.V."/>
            <person name="Beletsky A.V."/>
            <person name="Kadnikov V.V."/>
            <person name="Ignatov A.N."/>
            <person name="Ravin N.V."/>
        </authorList>
    </citation>
    <scope>NUCLEOTIDE SEQUENCE [LARGE SCALE GENOMIC DNA]</scope>
    <source>
        <strain evidence="9">F-4157</strain>
    </source>
</reference>
<dbReference type="Pfam" id="PF08031">
    <property type="entry name" value="BBE"/>
    <property type="match status" value="1"/>
</dbReference>
<dbReference type="InterPro" id="IPR012951">
    <property type="entry name" value="BBE"/>
</dbReference>
<evidence type="ECO:0000256" key="1">
    <source>
        <dbReference type="ARBA" id="ARBA00005466"/>
    </source>
</evidence>
<evidence type="ECO:0000259" key="7">
    <source>
        <dbReference type="PROSITE" id="PS51387"/>
    </source>
</evidence>
<sequence>MMFPFYTFAILCLLFDLSLASNVLNVQFISAHFKQILSPGSEVWLPNEANYTSAITQRWTIYPPAEPTYLIALKPALPSDIQKIIQFASHNNIPFLATGGGHGYSATLHSCNNGIDIDLGFFHSIKLDKEASTLTIGGSVKFGELIQPLYDAGKELQTGVGECVGAVGATLGAGVGPYTGLHGLVIDALLEVKYVTGTGELITASKTENSELFWGARGAGHQFGVVYEATYIAHDATNNGDLILADIRFHASDNASLWEIIKDIGTNQHKEMALTFRGNWDDKFGGLNILLTAEWIGPMQEALEALAPFLSLDPIQQNITQIPWTRLYDEFSFGGGKIVCERGANNSNWSVNLYSVDIPAFIRTFQKLADFYADFPESRTTFWAIEKFANPVTLSIPDNETAYPYRNTTMYTFVALQINNESQSDAMNAFGASFQSELAASSGYDDLRVYINYGRDEGEEVWYSERKLPRLKALKRRYDPKELFSHYNPVRISDSDQYDTGISGGEEDMNEFHYGGQTSILGN</sequence>
<proteinExistence type="inferred from homology"/>
<dbReference type="SUPFAM" id="SSF56176">
    <property type="entry name" value="FAD-binding/transporter-associated domain-like"/>
    <property type="match status" value="1"/>
</dbReference>
<dbReference type="InterPro" id="IPR006094">
    <property type="entry name" value="Oxid_FAD_bind_N"/>
</dbReference>
<dbReference type="EMBL" id="AYSA01000493">
    <property type="protein sequence ID" value="ESZ91465.1"/>
    <property type="molecule type" value="Genomic_DNA"/>
</dbReference>
<keyword evidence="4" id="KW-0274">FAD</keyword>
<dbReference type="PANTHER" id="PTHR42973:SF32">
    <property type="entry name" value="FAD-LINKED OXIDOREDUCTASE AFOF"/>
    <property type="match status" value="1"/>
</dbReference>
<dbReference type="Proteomes" id="UP000019487">
    <property type="component" value="Unassembled WGS sequence"/>
</dbReference>
<evidence type="ECO:0000313" key="9">
    <source>
        <dbReference type="Proteomes" id="UP000019487"/>
    </source>
</evidence>
<keyword evidence="2" id="KW-0285">Flavoprotein</keyword>
<dbReference type="InterPro" id="IPR016166">
    <property type="entry name" value="FAD-bd_PCMH"/>
</dbReference>
<name>W9CA91_SCLBF</name>
<evidence type="ECO:0000256" key="5">
    <source>
        <dbReference type="ARBA" id="ARBA00023002"/>
    </source>
</evidence>
<organism evidence="8 9">
    <name type="scientific">Sclerotinia borealis (strain F-4128)</name>
    <dbReference type="NCBI Taxonomy" id="1432307"/>
    <lineage>
        <taxon>Eukaryota</taxon>
        <taxon>Fungi</taxon>
        <taxon>Dikarya</taxon>
        <taxon>Ascomycota</taxon>
        <taxon>Pezizomycotina</taxon>
        <taxon>Leotiomycetes</taxon>
        <taxon>Helotiales</taxon>
        <taxon>Sclerotiniaceae</taxon>
        <taxon>Sclerotinia</taxon>
    </lineage>
</organism>
<keyword evidence="9" id="KW-1185">Reference proteome</keyword>
<comment type="caution">
    <text evidence="8">The sequence shown here is derived from an EMBL/GenBank/DDBJ whole genome shotgun (WGS) entry which is preliminary data.</text>
</comment>
<comment type="similarity">
    <text evidence="1">Belongs to the oxygen-dependent FAD-linked oxidoreductase family.</text>
</comment>